<organism evidence="10 11">
    <name type="scientific">Candidatus Methylobacter oryzae</name>
    <dbReference type="NCBI Taxonomy" id="2497749"/>
    <lineage>
        <taxon>Bacteria</taxon>
        <taxon>Pseudomonadati</taxon>
        <taxon>Pseudomonadota</taxon>
        <taxon>Gammaproteobacteria</taxon>
        <taxon>Methylococcales</taxon>
        <taxon>Methylococcaceae</taxon>
        <taxon>Methylobacter</taxon>
    </lineage>
</organism>
<dbReference type="RefSeq" id="WP_127030714.1">
    <property type="nucleotide sequence ID" value="NZ_RYFG02000058.1"/>
</dbReference>
<comment type="cofactor">
    <cofactor evidence="1 8">
        <name>Mg(2+)</name>
        <dbReference type="ChEBI" id="CHEBI:18420"/>
    </cofactor>
</comment>
<keyword evidence="4 8" id="KW-0479">Metal-binding</keyword>
<keyword evidence="3 8" id="KW-0540">Nuclease</keyword>
<dbReference type="EMBL" id="RYFG02000058">
    <property type="protein sequence ID" value="TRW99054.1"/>
    <property type="molecule type" value="Genomic_DNA"/>
</dbReference>
<dbReference type="HAMAP" id="MF_00265">
    <property type="entry name" value="VapC_Nob1"/>
    <property type="match status" value="1"/>
</dbReference>
<name>A0ABY3CCI4_9GAMM</name>
<evidence type="ECO:0000256" key="7">
    <source>
        <dbReference type="ARBA" id="ARBA00038093"/>
    </source>
</evidence>
<keyword evidence="5 8" id="KW-0378">Hydrolase</keyword>
<feature type="domain" description="PIN" evidence="9">
    <location>
        <begin position="4"/>
        <end position="125"/>
    </location>
</feature>
<reference evidence="10 11" key="1">
    <citation type="journal article" date="2019" name="Antonie Van Leeuwenhoek">
        <title>Description of 'Ca. Methylobacter oryzae' KRF1, a novel species from the environmentally important Methylobacter clade 2.</title>
        <authorList>
            <person name="Khatri K."/>
            <person name="Mohite J.A."/>
            <person name="Pandit P.S."/>
            <person name="Bahulikar R."/>
            <person name="Rahalkar M.C."/>
        </authorList>
    </citation>
    <scope>NUCLEOTIDE SEQUENCE [LARGE SCALE GENOMIC DNA]</scope>
    <source>
        <strain evidence="10 11">KRF1</strain>
    </source>
</reference>
<dbReference type="PANTHER" id="PTHR33653">
    <property type="entry name" value="RIBONUCLEASE VAPC2"/>
    <property type="match status" value="1"/>
</dbReference>
<evidence type="ECO:0000256" key="3">
    <source>
        <dbReference type="ARBA" id="ARBA00022722"/>
    </source>
</evidence>
<protein>
    <recommendedName>
        <fullName evidence="8">Ribonuclease VapC</fullName>
        <shortName evidence="8">RNase VapC</shortName>
        <ecNumber evidence="8">3.1.-.-</ecNumber>
    </recommendedName>
    <alternativeName>
        <fullName evidence="8">Toxin VapC</fullName>
    </alternativeName>
</protein>
<evidence type="ECO:0000256" key="6">
    <source>
        <dbReference type="ARBA" id="ARBA00022842"/>
    </source>
</evidence>
<gene>
    <name evidence="8" type="primary">vapC</name>
    <name evidence="10" type="ORF">EKO24_006695</name>
</gene>
<proteinExistence type="inferred from homology"/>
<comment type="function">
    <text evidence="8">Toxic component of a toxin-antitoxin (TA) system. An RNase.</text>
</comment>
<dbReference type="Gene3D" id="3.40.50.1010">
    <property type="entry name" value="5'-nuclease"/>
    <property type="match status" value="1"/>
</dbReference>
<dbReference type="InterPro" id="IPR022907">
    <property type="entry name" value="VapC_family"/>
</dbReference>
<keyword evidence="2 8" id="KW-1277">Toxin-antitoxin system</keyword>
<comment type="similarity">
    <text evidence="7 8">Belongs to the PINc/VapC protein family.</text>
</comment>
<dbReference type="CDD" id="cd18745">
    <property type="entry name" value="PIN_VapC4-5_FitB-like"/>
    <property type="match status" value="1"/>
</dbReference>
<sequence length="138" mass="15667">MTRYLLDTNICIYLIKKHPPEVFARFQQIQIKQLHISTVTLFELYYGIEKNNSQQRNLAALENFIAPLTIVDFTVDAAIKAAKIRSDLQKQGLPIGAYDVQIAAIALSENMTLLTNNTREFERANGLKLENWVGTQAI</sequence>
<keyword evidence="6 8" id="KW-0460">Magnesium</keyword>
<dbReference type="Proteomes" id="UP000733744">
    <property type="component" value="Unassembled WGS sequence"/>
</dbReference>
<evidence type="ECO:0000313" key="10">
    <source>
        <dbReference type="EMBL" id="TRW99054.1"/>
    </source>
</evidence>
<feature type="binding site" evidence="8">
    <location>
        <position position="7"/>
    </location>
    <ligand>
        <name>Mg(2+)</name>
        <dbReference type="ChEBI" id="CHEBI:18420"/>
    </ligand>
</feature>
<dbReference type="EC" id="3.1.-.-" evidence="8"/>
<keyword evidence="11" id="KW-1185">Reference proteome</keyword>
<feature type="binding site" evidence="8">
    <location>
        <position position="99"/>
    </location>
    <ligand>
        <name>Mg(2+)</name>
        <dbReference type="ChEBI" id="CHEBI:18420"/>
    </ligand>
</feature>
<keyword evidence="8" id="KW-0800">Toxin</keyword>
<dbReference type="InterPro" id="IPR029060">
    <property type="entry name" value="PIN-like_dom_sf"/>
</dbReference>
<accession>A0ABY3CCI4</accession>
<evidence type="ECO:0000256" key="2">
    <source>
        <dbReference type="ARBA" id="ARBA00022649"/>
    </source>
</evidence>
<evidence type="ECO:0000313" key="11">
    <source>
        <dbReference type="Proteomes" id="UP000733744"/>
    </source>
</evidence>
<dbReference type="SUPFAM" id="SSF88723">
    <property type="entry name" value="PIN domain-like"/>
    <property type="match status" value="1"/>
</dbReference>
<dbReference type="InterPro" id="IPR002716">
    <property type="entry name" value="PIN_dom"/>
</dbReference>
<evidence type="ECO:0000256" key="1">
    <source>
        <dbReference type="ARBA" id="ARBA00001946"/>
    </source>
</evidence>
<evidence type="ECO:0000259" key="9">
    <source>
        <dbReference type="Pfam" id="PF01850"/>
    </source>
</evidence>
<comment type="caution">
    <text evidence="10">The sequence shown here is derived from an EMBL/GenBank/DDBJ whole genome shotgun (WGS) entry which is preliminary data.</text>
</comment>
<evidence type="ECO:0000256" key="5">
    <source>
        <dbReference type="ARBA" id="ARBA00022801"/>
    </source>
</evidence>
<dbReference type="PANTHER" id="PTHR33653:SF1">
    <property type="entry name" value="RIBONUCLEASE VAPC2"/>
    <property type="match status" value="1"/>
</dbReference>
<dbReference type="InterPro" id="IPR050556">
    <property type="entry name" value="Type_II_TA_system_RNase"/>
</dbReference>
<evidence type="ECO:0000256" key="4">
    <source>
        <dbReference type="ARBA" id="ARBA00022723"/>
    </source>
</evidence>
<evidence type="ECO:0000256" key="8">
    <source>
        <dbReference type="HAMAP-Rule" id="MF_00265"/>
    </source>
</evidence>
<dbReference type="Pfam" id="PF01850">
    <property type="entry name" value="PIN"/>
    <property type="match status" value="1"/>
</dbReference>